<feature type="region of interest" description="Disordered" evidence="1">
    <location>
        <begin position="197"/>
        <end position="244"/>
    </location>
</feature>
<sequence length="263" mass="29211">MFSSPSSSLLASLFSSSPIFHPPPAIYSNSSAFIVPSSSSSSIASSSNAVSDAFRSLSLQLLLDQHRNSLLRSILALTTSTVPVDANNPYSTPTDDCQKTEFLLSNVEAEKAAAAEGSDGEKRREAENDELKKEKKREGRKRPRKERRLKDERNRKILRLHKGETETDSPVSGMFIREFCDEEELRQATAELDESAPFCNRPRKGKGRNGTMENANGRSDGEETGRIGTRRNGGLNESDNGKQNPKLFQYTQILVNDNFHLPF</sequence>
<protein>
    <submittedName>
        <fullName evidence="3">Uncharacterized protein</fullName>
    </submittedName>
</protein>
<reference evidence="3" key="2">
    <citation type="submission" date="2016-06" db="UniProtKB">
        <authorList>
            <consortium name="WormBaseParasite"/>
        </authorList>
    </citation>
    <scope>IDENTIFICATION</scope>
</reference>
<evidence type="ECO:0000256" key="1">
    <source>
        <dbReference type="SAM" id="MobiDB-lite"/>
    </source>
</evidence>
<dbReference type="Proteomes" id="UP000050741">
    <property type="component" value="Unassembled WGS sequence"/>
</dbReference>
<feature type="compositionally biased region" description="Basic and acidic residues" evidence="1">
    <location>
        <begin position="148"/>
        <end position="165"/>
    </location>
</feature>
<name>A0A183BTK9_GLOPA</name>
<proteinExistence type="predicted"/>
<feature type="compositionally biased region" description="Basic and acidic residues" evidence="1">
    <location>
        <begin position="110"/>
        <end position="137"/>
    </location>
</feature>
<feature type="region of interest" description="Disordered" evidence="1">
    <location>
        <begin position="110"/>
        <end position="169"/>
    </location>
</feature>
<accession>A0A183BTK9</accession>
<dbReference type="AlphaFoldDB" id="A0A183BTK9"/>
<organism evidence="2 3">
    <name type="scientific">Globodera pallida</name>
    <name type="common">Potato cyst nematode worm</name>
    <name type="synonym">Heterodera pallida</name>
    <dbReference type="NCBI Taxonomy" id="36090"/>
    <lineage>
        <taxon>Eukaryota</taxon>
        <taxon>Metazoa</taxon>
        <taxon>Ecdysozoa</taxon>
        <taxon>Nematoda</taxon>
        <taxon>Chromadorea</taxon>
        <taxon>Rhabditida</taxon>
        <taxon>Tylenchina</taxon>
        <taxon>Tylenchomorpha</taxon>
        <taxon>Tylenchoidea</taxon>
        <taxon>Heteroderidae</taxon>
        <taxon>Heteroderinae</taxon>
        <taxon>Globodera</taxon>
    </lineage>
</organism>
<feature type="compositionally biased region" description="Basic residues" evidence="1">
    <location>
        <begin position="138"/>
        <end position="147"/>
    </location>
</feature>
<dbReference type="WBParaSite" id="GPLIN_000394500">
    <property type="protein sequence ID" value="GPLIN_000394500"/>
    <property type="gene ID" value="GPLIN_000394500"/>
</dbReference>
<evidence type="ECO:0000313" key="2">
    <source>
        <dbReference type="Proteomes" id="UP000050741"/>
    </source>
</evidence>
<evidence type="ECO:0000313" key="3">
    <source>
        <dbReference type="WBParaSite" id="GPLIN_000394500"/>
    </source>
</evidence>
<reference evidence="2" key="1">
    <citation type="submission" date="2014-05" db="EMBL/GenBank/DDBJ databases">
        <title>The genome and life-stage specific transcriptomes of Globodera pallida elucidate key aspects of plant parasitism by a cyst nematode.</title>
        <authorList>
            <person name="Cotton J.A."/>
            <person name="Lilley C.J."/>
            <person name="Jones L.M."/>
            <person name="Kikuchi T."/>
            <person name="Reid A.J."/>
            <person name="Thorpe P."/>
            <person name="Tsai I.J."/>
            <person name="Beasley H."/>
            <person name="Blok V."/>
            <person name="Cock P.J.A."/>
            <person name="Van den Akker S.E."/>
            <person name="Holroyd N."/>
            <person name="Hunt M."/>
            <person name="Mantelin S."/>
            <person name="Naghra H."/>
            <person name="Pain A."/>
            <person name="Palomares-Rius J.E."/>
            <person name="Zarowiecki M."/>
            <person name="Berriman M."/>
            <person name="Jones J.T."/>
            <person name="Urwin P.E."/>
        </authorList>
    </citation>
    <scope>NUCLEOTIDE SEQUENCE [LARGE SCALE GENOMIC DNA]</scope>
    <source>
        <strain evidence="2">Lindley</strain>
    </source>
</reference>
<keyword evidence="2" id="KW-1185">Reference proteome</keyword>